<proteinExistence type="predicted"/>
<keyword evidence="1" id="KW-0378">Hydrolase</keyword>
<dbReference type="STRING" id="362418.IW19_14345"/>
<protein>
    <submittedName>
        <fullName evidence="1">Diadenosine tetraphosphate hydrolase</fullName>
    </submittedName>
</protein>
<gene>
    <name evidence="1" type="ORF">IW19_14345</name>
</gene>
<evidence type="ECO:0000313" key="1">
    <source>
        <dbReference type="EMBL" id="KFF06614.1"/>
    </source>
</evidence>
<dbReference type="OrthoDB" id="6402248at2"/>
<sequence>MIDFSTIEYLQNGNQKQIRAYEVLTKNNIISSISAFDPILAGTIPINIDIENSDLDIICYWKDKTAFIEKLKSAFGNKTEFKIWETLIDHQKCVVANFRIEDFEIEIFGQNIPSKNQNAYKHMIIEYQILQSKDESFRQEIIRLKQMGYKTEPAFGQLLGLKGDPYSELLAFKFK</sequence>
<dbReference type="GO" id="GO:0016787">
    <property type="term" value="F:hydrolase activity"/>
    <property type="evidence" value="ECO:0007669"/>
    <property type="project" value="UniProtKB-KW"/>
</dbReference>
<evidence type="ECO:0000313" key="2">
    <source>
        <dbReference type="Proteomes" id="UP000028715"/>
    </source>
</evidence>
<dbReference type="InterPro" id="IPR025365">
    <property type="entry name" value="DUF4269"/>
</dbReference>
<dbReference type="eggNOG" id="COG0537">
    <property type="taxonomic scope" value="Bacteria"/>
</dbReference>
<comment type="caution">
    <text evidence="1">The sequence shown here is derived from an EMBL/GenBank/DDBJ whole genome shotgun (WGS) entry which is preliminary data.</text>
</comment>
<keyword evidence="2" id="KW-1185">Reference proteome</keyword>
<reference evidence="1 2" key="1">
    <citation type="submission" date="2014-07" db="EMBL/GenBank/DDBJ databases">
        <title>Genome of Flavobacterium reichenbachii LMG 25512.</title>
        <authorList>
            <person name="Stropko S.J."/>
            <person name="Pipes S.E."/>
            <person name="Newman J.D."/>
        </authorList>
    </citation>
    <scope>NUCLEOTIDE SEQUENCE [LARGE SCALE GENOMIC DNA]</scope>
    <source>
        <strain evidence="1 2">LMG 25512</strain>
    </source>
</reference>
<dbReference type="EMBL" id="JPRL01000001">
    <property type="protein sequence ID" value="KFF06614.1"/>
    <property type="molecule type" value="Genomic_DNA"/>
</dbReference>
<accession>A0A085ZQA0</accession>
<dbReference type="RefSeq" id="WP_035685225.1">
    <property type="nucleotide sequence ID" value="NZ_JPRL01000001.1"/>
</dbReference>
<dbReference type="Proteomes" id="UP000028715">
    <property type="component" value="Unassembled WGS sequence"/>
</dbReference>
<organism evidence="1 2">
    <name type="scientific">Flavobacterium reichenbachii</name>
    <dbReference type="NCBI Taxonomy" id="362418"/>
    <lineage>
        <taxon>Bacteria</taxon>
        <taxon>Pseudomonadati</taxon>
        <taxon>Bacteroidota</taxon>
        <taxon>Flavobacteriia</taxon>
        <taxon>Flavobacteriales</taxon>
        <taxon>Flavobacteriaceae</taxon>
        <taxon>Flavobacterium</taxon>
    </lineage>
</organism>
<name>A0A085ZQA0_9FLAO</name>
<dbReference type="Pfam" id="PF14091">
    <property type="entry name" value="DUF4269"/>
    <property type="match status" value="1"/>
</dbReference>
<dbReference type="AlphaFoldDB" id="A0A085ZQA0"/>